<evidence type="ECO:0000256" key="7">
    <source>
        <dbReference type="ARBA" id="ARBA00023204"/>
    </source>
</evidence>
<keyword evidence="7" id="KW-0234">DNA repair</keyword>
<evidence type="ECO:0000256" key="2">
    <source>
        <dbReference type="ARBA" id="ARBA00022723"/>
    </source>
</evidence>
<evidence type="ECO:0000256" key="5">
    <source>
        <dbReference type="ARBA" id="ARBA00023004"/>
    </source>
</evidence>
<keyword evidence="4" id="KW-0378">Hydrolase</keyword>
<gene>
    <name evidence="11" type="ORF">FJZ47_09275</name>
</gene>
<dbReference type="InterPro" id="IPR051536">
    <property type="entry name" value="UDG_Type-4/5"/>
</dbReference>
<keyword evidence="6" id="KW-0411">Iron-sulfur</keyword>
<protein>
    <recommendedName>
        <fullName evidence="9">Type-5 uracil-DNA glycosylase</fullName>
    </recommendedName>
</protein>
<dbReference type="EMBL" id="VGLS01000235">
    <property type="protein sequence ID" value="MBM3223978.1"/>
    <property type="molecule type" value="Genomic_DNA"/>
</dbReference>
<dbReference type="Gene3D" id="3.40.470.10">
    <property type="entry name" value="Uracil-DNA glycosylase-like domain"/>
    <property type="match status" value="1"/>
</dbReference>
<feature type="domain" description="Uracil-DNA glycosylase-like" evidence="10">
    <location>
        <begin position="53"/>
        <end position="225"/>
    </location>
</feature>
<dbReference type="SMART" id="SM00986">
    <property type="entry name" value="UDG"/>
    <property type="match status" value="1"/>
</dbReference>
<keyword evidence="2" id="KW-0479">Metal-binding</keyword>
<reference evidence="11" key="1">
    <citation type="submission" date="2019-03" db="EMBL/GenBank/DDBJ databases">
        <title>Lake Tanganyika Metagenome-Assembled Genomes (MAGs).</title>
        <authorList>
            <person name="Tran P."/>
        </authorList>
    </citation>
    <scope>NUCLEOTIDE SEQUENCE</scope>
    <source>
        <strain evidence="11">K_DeepCast_65m_m2_066</strain>
    </source>
</reference>
<dbReference type="PANTHER" id="PTHR33693:SF3">
    <property type="entry name" value="TYPE-5 URACIL-DNA GLYCOSYLASE"/>
    <property type="match status" value="1"/>
</dbReference>
<comment type="similarity">
    <text evidence="8">Belongs to the uracil-DNA glycosylase (UDG) superfamily. Type 5 (UDGb) family.</text>
</comment>
<dbReference type="Proteomes" id="UP000712673">
    <property type="component" value="Unassembled WGS sequence"/>
</dbReference>
<dbReference type="InterPro" id="IPR005122">
    <property type="entry name" value="Uracil-DNA_glycosylase-like"/>
</dbReference>
<evidence type="ECO:0000259" key="10">
    <source>
        <dbReference type="SMART" id="SM00986"/>
    </source>
</evidence>
<accession>A0A938B3P0</accession>
<keyword evidence="1" id="KW-0004">4Fe-4S</keyword>
<evidence type="ECO:0000313" key="12">
    <source>
        <dbReference type="Proteomes" id="UP000712673"/>
    </source>
</evidence>
<dbReference type="SUPFAM" id="SSF52141">
    <property type="entry name" value="Uracil-DNA glycosylase-like"/>
    <property type="match status" value="1"/>
</dbReference>
<dbReference type="InterPro" id="IPR044147">
    <property type="entry name" value="UdgB-like"/>
</dbReference>
<evidence type="ECO:0000256" key="6">
    <source>
        <dbReference type="ARBA" id="ARBA00023014"/>
    </source>
</evidence>
<dbReference type="GO" id="GO:0046872">
    <property type="term" value="F:metal ion binding"/>
    <property type="evidence" value="ECO:0007669"/>
    <property type="project" value="UniProtKB-KW"/>
</dbReference>
<proteinExistence type="inferred from homology"/>
<evidence type="ECO:0000256" key="9">
    <source>
        <dbReference type="ARBA" id="ARBA00023887"/>
    </source>
</evidence>
<dbReference type="CDD" id="cd10031">
    <property type="entry name" value="UDG-F5_TTUDGB_like"/>
    <property type="match status" value="1"/>
</dbReference>
<organism evidence="11 12">
    <name type="scientific">Tectimicrobiota bacterium</name>
    <dbReference type="NCBI Taxonomy" id="2528274"/>
    <lineage>
        <taxon>Bacteria</taxon>
        <taxon>Pseudomonadati</taxon>
        <taxon>Nitrospinota/Tectimicrobiota group</taxon>
        <taxon>Candidatus Tectimicrobiota</taxon>
    </lineage>
</organism>
<sequence>MSPTLSPLTSLAHIQERIVTCTQCPRLATYVRDVAVQKVRRFRDETYWGRPVPSFGDAQARLLILGLAPAAHGGNRTGRAFTGDRSGEWLYAALHAHGFASQPTATHRHDGLMLQDCYIAQVLHCAPPANKPERAEVQNCQAYLLAELQLLTQVQIIVPLGHIAFDAYLRACQQLAIPLPEPRPHFGHGALCRLPNGQTLLPSYHPSQQNTSTGRLTRAMLDTIFATARSLLV</sequence>
<dbReference type="GO" id="GO:0004844">
    <property type="term" value="F:uracil DNA N-glycosylase activity"/>
    <property type="evidence" value="ECO:0007669"/>
    <property type="project" value="InterPro"/>
</dbReference>
<evidence type="ECO:0000256" key="3">
    <source>
        <dbReference type="ARBA" id="ARBA00022763"/>
    </source>
</evidence>
<dbReference type="PANTHER" id="PTHR33693">
    <property type="entry name" value="TYPE-5 URACIL-DNA GLYCOSYLASE"/>
    <property type="match status" value="1"/>
</dbReference>
<dbReference type="GO" id="GO:0006284">
    <property type="term" value="P:base-excision repair"/>
    <property type="evidence" value="ECO:0007669"/>
    <property type="project" value="InterPro"/>
</dbReference>
<name>A0A938B3P0_UNCTE</name>
<keyword evidence="3" id="KW-0227">DNA damage</keyword>
<keyword evidence="5" id="KW-0408">Iron</keyword>
<evidence type="ECO:0000313" key="11">
    <source>
        <dbReference type="EMBL" id="MBM3223978.1"/>
    </source>
</evidence>
<evidence type="ECO:0000256" key="1">
    <source>
        <dbReference type="ARBA" id="ARBA00022485"/>
    </source>
</evidence>
<dbReference type="AlphaFoldDB" id="A0A938B3P0"/>
<dbReference type="Pfam" id="PF03167">
    <property type="entry name" value="UDG"/>
    <property type="match status" value="1"/>
</dbReference>
<dbReference type="SMART" id="SM00987">
    <property type="entry name" value="UreE_C"/>
    <property type="match status" value="1"/>
</dbReference>
<evidence type="ECO:0000256" key="4">
    <source>
        <dbReference type="ARBA" id="ARBA00022801"/>
    </source>
</evidence>
<dbReference type="GO" id="GO:0033958">
    <property type="term" value="F:DNA-deoxyinosine glycosylase activity"/>
    <property type="evidence" value="ECO:0007669"/>
    <property type="project" value="InterPro"/>
</dbReference>
<dbReference type="InterPro" id="IPR036895">
    <property type="entry name" value="Uracil-DNA_glycosylase-like_sf"/>
</dbReference>
<evidence type="ECO:0000256" key="8">
    <source>
        <dbReference type="ARBA" id="ARBA00023779"/>
    </source>
</evidence>
<comment type="caution">
    <text evidence="11">The sequence shown here is derived from an EMBL/GenBank/DDBJ whole genome shotgun (WGS) entry which is preliminary data.</text>
</comment>
<dbReference type="GO" id="GO:0051539">
    <property type="term" value="F:4 iron, 4 sulfur cluster binding"/>
    <property type="evidence" value="ECO:0007669"/>
    <property type="project" value="UniProtKB-KW"/>
</dbReference>